<dbReference type="InterPro" id="IPR013783">
    <property type="entry name" value="Ig-like_fold"/>
</dbReference>
<accession>D3BS10</accession>
<protein>
    <recommendedName>
        <fullName evidence="2">IPT/TIG domain-containing protein</fullName>
    </recommendedName>
</protein>
<evidence type="ECO:0000256" key="1">
    <source>
        <dbReference type="ARBA" id="ARBA00023180"/>
    </source>
</evidence>
<dbReference type="EMBL" id="ADBJ01000051">
    <property type="protein sequence ID" value="EFA75747.1"/>
    <property type="molecule type" value="Genomic_DNA"/>
</dbReference>
<keyword evidence="4" id="KW-1185">Reference proteome</keyword>
<feature type="domain" description="IPT/TIG" evidence="2">
    <location>
        <begin position="1547"/>
        <end position="1637"/>
    </location>
</feature>
<dbReference type="CDD" id="cd00037">
    <property type="entry name" value="CLECT"/>
    <property type="match status" value="1"/>
</dbReference>
<sequence>MVLFSLPPVSVNDNNDSYAKMMQYLSTLLFGFHAYPITITTPEEYNFIQTTFGSVIGGLPANSRVYVGGTKLDVNSDEWIYSNGTAEYGMPFYQQSVGRCYTVCPWLPGQPSVAPNQQYLSLKNYQQGSSKLYLQTTDWVTSLTTNLQYVLVELRGTKDPVMTIPPPTSGGVIYLKNFVMDDGNFNWNMSTLKITIIPSDGTNAYYPTITLDSPTSVHFTINPGVDAYGMIIGDDKKTVPTMTYRYQLPYISTLYANTLTTGSLITLTGTNFGTNYTLSKISVKYGSTQTVCSNPIIVVNQTVLTCKLTTTVSSTAPLYPISLSIGTNSFVYTSNRIPFYDPNTVKVIKIGDSAGNYTTVRNVILGTNNSVAIESNPITQGVITSAPQSSFINSIYNWGSNQVHQALESSSNGIVATSGQLSGTVVMPNFVCSATLVFCGSNSPVTSATKTVGYIPSRLVDTTSTNACELSMFGQTPTSQNLGVISSSVPTTGTTLTLPLSYSGFLFTKRTYKLSNYPNSVFTDIILNTNTQQVQVKIPAGVGKDIVFTLYLEDVVALTGTFSYVPPVLSTVSSGSIFGDVVTVVGSNFGVDSSLLSGQFVGESTAFSNFQLADQTKFTCTIPSGVGASGQISITVGNQIATNNLPYKYLSPIISNIAQFGTVFQLTGTNLGLPSQLPTLTQSGTVLNATGNAQQNTLFISLPSHTKRGPIALNLAGQQTTFSFDPLPVVSQITPTPSASSTTTITISGAYLDLTNQQGDALPVSITIGGQTCSNPSNNGVDLFCNAPANVGIQTISISINNRVSQAEITYEAPVLQSILQNDDKLQVVATNVGSVASAINITISGVSFAASSIANGVVYFNSMPNGLFSSLVTISVFRLQSNSIPFSISPVVKSVSSAPTVGGQVTVSGQFFNDRDFSSNPQVLSVNINGACDSPQIVANSANTKLTCKVGAGTGTGYKVTVVSGTTSSTSSVIYSYQAPNITSIVHQNSVVTIMANNLGLDASVITTQIGGQTLTATGFVSGNTGVTFTIPAQSQNCDIKLSVNSVSSSPFPLRLTPAITSVTSAPTIGGRTTIYGQFLSIDRCDNSQSTIVIKIDQTTCSNPSSNGTAITCTAVPGTGNNHQLVVTIDGVNSQPTAFEYLPPSIAQFTQQSANCLVDGQNLGDDPSKVTVYFGDLPINIKSFSNPSQFVTQIPPLALNGDLSVVIDNQRSNSIPYKLLPILLSVTSPENNGGQITITGLFLNDKRQDGSPTGIAISVSTIGACTNIVKLPNGNKNSYLQCNLPSGQGSNLTLTVTIDGLNQTMPFSFNAPKLYQVDVSPNNLVTITGDGLGVDSDSTVVMVNSVDYPPNSVSAKRVIFQAAPEVVNGFVQIKALGMLSNMLWFRVSPKIQSITKSKTEGSPVTILGSNLGLYDALLRENIYQIWQDSNTLSPDKIKSNATALIVTTLPGTGVGFNVDLSIEGFATSGAYSYLPPSITNITAFGSSIVAFGDNFGVWSEQVTPFQPSTLVNVTHHRAQFTIPPTFRKQMVSIIVNGQTSNQIELIPQPILSSTTMLPIQGGLITLFGNYLNGQSENGTSTDVVISVGQQPCVFVKSNQEGTQLICNLLTDFSQVDNATLSVSIDGVQSLNTLNYTSFPPALLSCSALYFNKSGLVTVSGDHFAGTDYQVEIAGQTCENATKMDNQTITCEFSADILSPNPSIGLNVTVWNNQSRFSADLFIYLSNHCDGICIYGNCFQGYCICNEGYGGQLCTIPVNTTLPLPTVTSTSKTSTTLFNNSAEFTTEIIALREIDGAGSIIKSIDMSNSKWSQLTVDTEGNISTVVNRASFDDSQLFVDVTTQYYSTNSNNIYLSEFVYVPAGSLKQSVTINSYQFANRSNSLQVIYRIGGPSTFQYNCQDSNASIVVGKVHTMVPSFVVDTPVGVLVGQFPSRTKVDTSVGKLTIHPTESSDPLNANRNNIIIYTITIPNFEDRAEFDPIFTTYNKPNLIISPDCTTKPTTSPTTGVISESYKLIPLNLLSTIFFLLITYLLN</sequence>
<keyword evidence="1" id="KW-0325">Glycoprotein</keyword>
<evidence type="ECO:0000313" key="4">
    <source>
        <dbReference type="Proteomes" id="UP000001396"/>
    </source>
</evidence>
<feature type="domain" description="IPT/TIG" evidence="2">
    <location>
        <begin position="1058"/>
        <end position="1143"/>
    </location>
</feature>
<proteinExistence type="predicted"/>
<dbReference type="GeneID" id="31366270"/>
<organism evidence="3 4">
    <name type="scientific">Heterostelium pallidum (strain ATCC 26659 / Pp 5 / PN500)</name>
    <name type="common">Cellular slime mold</name>
    <name type="synonym">Polysphondylium pallidum</name>
    <dbReference type="NCBI Taxonomy" id="670386"/>
    <lineage>
        <taxon>Eukaryota</taxon>
        <taxon>Amoebozoa</taxon>
        <taxon>Evosea</taxon>
        <taxon>Eumycetozoa</taxon>
        <taxon>Dictyostelia</taxon>
        <taxon>Acytosteliales</taxon>
        <taxon>Acytosteliaceae</taxon>
        <taxon>Heterostelium</taxon>
    </lineage>
</organism>
<dbReference type="InParanoid" id="D3BS10"/>
<dbReference type="PANTHER" id="PTHR31341">
    <property type="entry name" value="IPT/TIG DOMAIN-CONTAINING PROTEIN-RELATED-RELATED"/>
    <property type="match status" value="1"/>
</dbReference>
<dbReference type="InterPro" id="IPR052014">
    <property type="entry name" value="Dictyostelium_Tiger"/>
</dbReference>
<dbReference type="OMA" id="CENATKM"/>
<feature type="domain" description="IPT/TIG" evidence="2">
    <location>
        <begin position="566"/>
        <end position="650"/>
    </location>
</feature>
<dbReference type="CDD" id="cd00102">
    <property type="entry name" value="IPT"/>
    <property type="match status" value="1"/>
</dbReference>
<dbReference type="SUPFAM" id="SSF81296">
    <property type="entry name" value="E set domains"/>
    <property type="match status" value="4"/>
</dbReference>
<dbReference type="SMART" id="SM00429">
    <property type="entry name" value="IPT"/>
    <property type="match status" value="4"/>
</dbReference>
<dbReference type="Proteomes" id="UP000001396">
    <property type="component" value="Unassembled WGS sequence"/>
</dbReference>
<gene>
    <name evidence="3" type="ORF">PPL_10801</name>
</gene>
<dbReference type="Pfam" id="PF01833">
    <property type="entry name" value="TIG"/>
    <property type="match status" value="4"/>
</dbReference>
<reference evidence="3 4" key="1">
    <citation type="journal article" date="2011" name="Genome Res.">
        <title>Phylogeny-wide analysis of social amoeba genomes highlights ancient origins for complex intercellular communication.</title>
        <authorList>
            <person name="Heidel A.J."/>
            <person name="Lawal H.M."/>
            <person name="Felder M."/>
            <person name="Schilde C."/>
            <person name="Helps N.R."/>
            <person name="Tunggal B."/>
            <person name="Rivero F."/>
            <person name="John U."/>
            <person name="Schleicher M."/>
            <person name="Eichinger L."/>
            <person name="Platzer M."/>
            <person name="Noegel A.A."/>
            <person name="Schaap P."/>
            <person name="Gloeckner G."/>
        </authorList>
    </citation>
    <scope>NUCLEOTIDE SEQUENCE [LARGE SCALE GENOMIC DNA]</scope>
    <source>
        <strain evidence="4">ATCC 26659 / Pp 5 / PN500</strain>
    </source>
</reference>
<name>D3BS10_HETP5</name>
<dbReference type="CDD" id="cd00603">
    <property type="entry name" value="IPT_PCSR"/>
    <property type="match status" value="1"/>
</dbReference>
<comment type="caution">
    <text evidence="3">The sequence shown here is derived from an EMBL/GenBank/DDBJ whole genome shotgun (WGS) entry which is preliminary data.</text>
</comment>
<dbReference type="InterPro" id="IPR002909">
    <property type="entry name" value="IPT_dom"/>
</dbReference>
<dbReference type="InterPro" id="IPR014756">
    <property type="entry name" value="Ig_E-set"/>
</dbReference>
<evidence type="ECO:0000259" key="2">
    <source>
        <dbReference type="SMART" id="SM00429"/>
    </source>
</evidence>
<dbReference type="RefSeq" id="XP_020427881.1">
    <property type="nucleotide sequence ID" value="XM_020581565.1"/>
</dbReference>
<evidence type="ECO:0000313" key="3">
    <source>
        <dbReference type="EMBL" id="EFA75747.1"/>
    </source>
</evidence>
<feature type="domain" description="IPT/TIG" evidence="2">
    <location>
        <begin position="890"/>
        <end position="979"/>
    </location>
</feature>
<dbReference type="Gene3D" id="2.60.40.10">
    <property type="entry name" value="Immunoglobulins"/>
    <property type="match status" value="6"/>
</dbReference>